<dbReference type="GO" id="GO:0003700">
    <property type="term" value="F:DNA-binding transcription factor activity"/>
    <property type="evidence" value="ECO:0007669"/>
    <property type="project" value="InterPro"/>
</dbReference>
<dbReference type="EMBL" id="PDDY01000001">
    <property type="protein sequence ID" value="PEH43237.1"/>
    <property type="molecule type" value="Genomic_DNA"/>
</dbReference>
<evidence type="ECO:0000313" key="7">
    <source>
        <dbReference type="EMBL" id="UWX73979.1"/>
    </source>
</evidence>
<reference evidence="7" key="3">
    <citation type="submission" date="2022-09" db="EMBL/GenBank/DDBJ databases">
        <title>Genomic of Burkholderia gladioli.</title>
        <authorList>
            <person name="Wu H."/>
        </authorList>
    </citation>
    <scope>NUCLEOTIDE SEQUENCE</scope>
    <source>
        <strain evidence="7">ZN-S4</strain>
    </source>
</reference>
<dbReference type="Pfam" id="PF00126">
    <property type="entry name" value="HTH_1"/>
    <property type="match status" value="1"/>
</dbReference>
<dbReference type="Proteomes" id="UP001059745">
    <property type="component" value="Chromosome 2"/>
</dbReference>
<evidence type="ECO:0000313" key="6">
    <source>
        <dbReference type="EMBL" id="PEH43237.1"/>
    </source>
</evidence>
<keyword evidence="3" id="KW-0238">DNA-binding</keyword>
<evidence type="ECO:0000256" key="3">
    <source>
        <dbReference type="ARBA" id="ARBA00023125"/>
    </source>
</evidence>
<dbReference type="AlphaFoldDB" id="A0A095W2I1"/>
<dbReference type="InterPro" id="IPR036388">
    <property type="entry name" value="WH-like_DNA-bd_sf"/>
</dbReference>
<dbReference type="SUPFAM" id="SSF46785">
    <property type="entry name" value="Winged helix' DNA-binding domain"/>
    <property type="match status" value="1"/>
</dbReference>
<dbReference type="GO" id="GO:0006351">
    <property type="term" value="P:DNA-templated transcription"/>
    <property type="evidence" value="ECO:0007669"/>
    <property type="project" value="TreeGrafter"/>
</dbReference>
<dbReference type="EMBL" id="CP104215">
    <property type="protein sequence ID" value="UWX73979.1"/>
    <property type="molecule type" value="Genomic_DNA"/>
</dbReference>
<dbReference type="InterPro" id="IPR005119">
    <property type="entry name" value="LysR_subst-bd"/>
</dbReference>
<dbReference type="InterPro" id="IPR058163">
    <property type="entry name" value="LysR-type_TF_proteobact-type"/>
</dbReference>
<dbReference type="CDD" id="cd08474">
    <property type="entry name" value="PBP2_CrgA_like_5"/>
    <property type="match status" value="1"/>
</dbReference>
<organism evidence="6 8">
    <name type="scientific">Burkholderia gladioli</name>
    <name type="common">Pseudomonas marginata</name>
    <name type="synonym">Phytomonas marginata</name>
    <dbReference type="NCBI Taxonomy" id="28095"/>
    <lineage>
        <taxon>Bacteria</taxon>
        <taxon>Pseudomonadati</taxon>
        <taxon>Pseudomonadota</taxon>
        <taxon>Betaproteobacteria</taxon>
        <taxon>Burkholderiales</taxon>
        <taxon>Burkholderiaceae</taxon>
        <taxon>Burkholderia</taxon>
    </lineage>
</organism>
<dbReference type="PROSITE" id="PS50931">
    <property type="entry name" value="HTH_LYSR"/>
    <property type="match status" value="1"/>
</dbReference>
<evidence type="ECO:0000256" key="2">
    <source>
        <dbReference type="ARBA" id="ARBA00023015"/>
    </source>
</evidence>
<dbReference type="InterPro" id="IPR036390">
    <property type="entry name" value="WH_DNA-bd_sf"/>
</dbReference>
<dbReference type="Gene3D" id="3.40.190.290">
    <property type="match status" value="1"/>
</dbReference>
<keyword evidence="2" id="KW-0805">Transcription regulation</keyword>
<dbReference type="FunFam" id="1.10.10.10:FF:000001">
    <property type="entry name" value="LysR family transcriptional regulator"/>
    <property type="match status" value="1"/>
</dbReference>
<protein>
    <submittedName>
        <fullName evidence="6">LysR family transcriptional regulator</fullName>
    </submittedName>
</protein>
<dbReference type="Pfam" id="PF03466">
    <property type="entry name" value="LysR_substrate"/>
    <property type="match status" value="1"/>
</dbReference>
<dbReference type="GO" id="GO:0043565">
    <property type="term" value="F:sequence-specific DNA binding"/>
    <property type="evidence" value="ECO:0007669"/>
    <property type="project" value="TreeGrafter"/>
</dbReference>
<name>A0A095W2I1_BURGA</name>
<dbReference type="Proteomes" id="UP000220629">
    <property type="component" value="Unassembled WGS sequence"/>
</dbReference>
<dbReference type="SUPFAM" id="SSF53850">
    <property type="entry name" value="Periplasmic binding protein-like II"/>
    <property type="match status" value="1"/>
</dbReference>
<dbReference type="Gene3D" id="1.10.10.10">
    <property type="entry name" value="Winged helix-like DNA-binding domain superfamily/Winged helix DNA-binding domain"/>
    <property type="match status" value="1"/>
</dbReference>
<reference evidence="8" key="2">
    <citation type="submission" date="2017-09" db="EMBL/GenBank/DDBJ databases">
        <title>FDA dAtabase for Regulatory Grade micrObial Sequences (FDA-ARGOS): Supporting development and validation of Infectious Disease Dx tests.</title>
        <authorList>
            <person name="Minogue T."/>
            <person name="Wolcott M."/>
            <person name="Wasieloski L."/>
            <person name="Aguilar W."/>
            <person name="Moore D."/>
            <person name="Tallon L."/>
            <person name="Sadzewicz L."/>
            <person name="Ott S."/>
            <person name="Zhao X."/>
            <person name="Nagaraj S."/>
            <person name="Vavikolanu K."/>
            <person name="Aluvathingal J."/>
            <person name="Nadendla S."/>
            <person name="Sichtig H."/>
        </authorList>
    </citation>
    <scope>NUCLEOTIDE SEQUENCE [LARGE SCALE GENOMIC DNA]</scope>
    <source>
        <strain evidence="8">FDAARGOS_390</strain>
    </source>
</reference>
<evidence type="ECO:0000256" key="1">
    <source>
        <dbReference type="ARBA" id="ARBA00009437"/>
    </source>
</evidence>
<dbReference type="RefSeq" id="WP_036036732.1">
    <property type="nucleotide sequence ID" value="NZ_CADEPT010000003.1"/>
</dbReference>
<keyword evidence="4" id="KW-0804">Transcription</keyword>
<evidence type="ECO:0000313" key="8">
    <source>
        <dbReference type="Proteomes" id="UP000220629"/>
    </source>
</evidence>
<dbReference type="PANTHER" id="PTHR30537:SF1">
    <property type="entry name" value="HTH-TYPE TRANSCRIPTIONAL REGULATOR PGRR"/>
    <property type="match status" value="1"/>
</dbReference>
<gene>
    <name evidence="6" type="ORF">CRM94_14375</name>
    <name evidence="7" type="ORF">NYZ96_20820</name>
</gene>
<comment type="similarity">
    <text evidence="1">Belongs to the LysR transcriptional regulatory family.</text>
</comment>
<proteinExistence type="inferred from homology"/>
<sequence length="301" mass="33447">MNERVTLVELRALAAVSSQRSFRKAAEALELAPSTLSHMMRELEERLGTRLLNRTTRSVSPTQAGERLVAQLAPILAGLDEALAELSASREAPGGRLRLTASETVSMLLVRHVMPVFIERYPEVEVDLVAEPAFVDIVAEGYDAGFRLGDDVPRDMVAIRFGSPSRMLPVASPAYLKGRRAPRTPDELREHRCIRARTPAGRPYRWEFERHGEAISLDVQGALTLNRTELMIEAALKGLGIAMVPEKLALPHLRDKSLRALLADWCPVYPGLFLYYPGHRQVPAALRAFIEVLKELDATRA</sequence>
<feature type="domain" description="HTH lysR-type" evidence="5">
    <location>
        <begin position="1"/>
        <end position="62"/>
    </location>
</feature>
<dbReference type="InterPro" id="IPR000847">
    <property type="entry name" value="LysR_HTH_N"/>
</dbReference>
<evidence type="ECO:0000259" key="5">
    <source>
        <dbReference type="PROSITE" id="PS50931"/>
    </source>
</evidence>
<dbReference type="PANTHER" id="PTHR30537">
    <property type="entry name" value="HTH-TYPE TRANSCRIPTIONAL REGULATOR"/>
    <property type="match status" value="1"/>
</dbReference>
<reference evidence="6" key="1">
    <citation type="submission" date="2017-09" db="EMBL/GenBank/DDBJ databases">
        <title>FDA dAtabase for Regulatory Grade micrObial Sequences (FDA-ARGOS): Supporting development and validation of Infectious Disease Dx tests.</title>
        <authorList>
            <person name="Minogue T."/>
            <person name="Wolcott M."/>
            <person name="Wasieloski L."/>
            <person name="Aguilar W."/>
            <person name="Moore D."/>
            <person name="Tallon L.J."/>
            <person name="Sadzewicz L."/>
            <person name="Ott S."/>
            <person name="Zhao X."/>
            <person name="Nagaraj S."/>
            <person name="Vavikolanu K."/>
            <person name="Aluvathingal J."/>
            <person name="Nadendla S."/>
            <person name="Sichtig H."/>
        </authorList>
    </citation>
    <scope>NUCLEOTIDE SEQUENCE</scope>
    <source>
        <strain evidence="6">FDAARGOS_390</strain>
    </source>
</reference>
<accession>A0A095W2I1</accession>
<evidence type="ECO:0000256" key="4">
    <source>
        <dbReference type="ARBA" id="ARBA00023163"/>
    </source>
</evidence>